<dbReference type="OrthoDB" id="10680409at2759"/>
<feature type="region of interest" description="Disordered" evidence="1">
    <location>
        <begin position="131"/>
        <end position="160"/>
    </location>
</feature>
<sequence>MVGQLTKVIILSSIVLLHSSSHPCRADPSIEHSWDFEDILAPYQHPSFLQSGPAENHNLLPINYLPDAEVFPPWFRDTDSRDWFTPEAYNHLIDNTPPTQSRSSTPHQATQYSSADEEYFRAHTLNSLISPDETASHDLPESGSSHPNVPAADPESLSTATSHVNGNIEIPARPVAMKRTPKRSSKRKFMQLNAKSSKQLQEDSESELKNFGWISLLRSIPRLQFTDLTKPWNRLPEAQIQSSSILSELISSNQLSISEAKNRFVILCQEILLRHGNLLAILTSPPNPDKGLTPTKSNVEEGLISQEENNLLNWLKDLFYNTPTKEDSDYSSLRSTMTDYLKIDPESENSLQIKWKTVKRRAILVSLQQAITTQAAIKILEAYLKSTNPQKRNELFSEERLFLNVFKYLKSVDQHHNFNRVEKKIPIWALSGFFPWKESLDHDYKSKINNLLDLAEHYDQYDPQKYFVDYNKANKKMN</sequence>
<dbReference type="VEuPathDB" id="FungiDB:VP01_134g1"/>
<keyword evidence="4" id="KW-1185">Reference proteome</keyword>
<reference evidence="3 4" key="1">
    <citation type="submission" date="2015-08" db="EMBL/GenBank/DDBJ databases">
        <title>Next Generation Sequencing and Analysis of the Genome of Puccinia sorghi L Schw, the Causal Agent of Maize Common Rust.</title>
        <authorList>
            <person name="Rochi L."/>
            <person name="Burguener G."/>
            <person name="Darino M."/>
            <person name="Turjanski A."/>
            <person name="Kreff E."/>
            <person name="Dieguez M.J."/>
            <person name="Sacco F."/>
        </authorList>
    </citation>
    <scope>NUCLEOTIDE SEQUENCE [LARGE SCALE GENOMIC DNA]</scope>
    <source>
        <strain evidence="3 4">RO10H11247</strain>
    </source>
</reference>
<proteinExistence type="predicted"/>
<dbReference type="Proteomes" id="UP000037035">
    <property type="component" value="Unassembled WGS sequence"/>
</dbReference>
<keyword evidence="2" id="KW-0732">Signal</keyword>
<comment type="caution">
    <text evidence="3">The sequence shown here is derived from an EMBL/GenBank/DDBJ whole genome shotgun (WGS) entry which is preliminary data.</text>
</comment>
<accession>A0A0L6VM67</accession>
<feature type="region of interest" description="Disordered" evidence="1">
    <location>
        <begin position="177"/>
        <end position="203"/>
    </location>
</feature>
<evidence type="ECO:0000256" key="1">
    <source>
        <dbReference type="SAM" id="MobiDB-lite"/>
    </source>
</evidence>
<gene>
    <name evidence="3" type="ORF">VP01_134g1</name>
</gene>
<evidence type="ECO:0000256" key="2">
    <source>
        <dbReference type="SAM" id="SignalP"/>
    </source>
</evidence>
<dbReference type="AlphaFoldDB" id="A0A0L6VM67"/>
<organism evidence="3 4">
    <name type="scientific">Puccinia sorghi</name>
    <dbReference type="NCBI Taxonomy" id="27349"/>
    <lineage>
        <taxon>Eukaryota</taxon>
        <taxon>Fungi</taxon>
        <taxon>Dikarya</taxon>
        <taxon>Basidiomycota</taxon>
        <taxon>Pucciniomycotina</taxon>
        <taxon>Pucciniomycetes</taxon>
        <taxon>Pucciniales</taxon>
        <taxon>Pucciniaceae</taxon>
        <taxon>Puccinia</taxon>
    </lineage>
</organism>
<name>A0A0L6VM67_9BASI</name>
<feature type="compositionally biased region" description="Polar residues" evidence="1">
    <location>
        <begin position="96"/>
        <end position="114"/>
    </location>
</feature>
<protein>
    <submittedName>
        <fullName evidence="3">Uncharacterized protein</fullName>
    </submittedName>
</protein>
<evidence type="ECO:0000313" key="4">
    <source>
        <dbReference type="Proteomes" id="UP000037035"/>
    </source>
</evidence>
<feature type="chain" id="PRO_5005568451" evidence="2">
    <location>
        <begin position="27"/>
        <end position="478"/>
    </location>
</feature>
<feature type="signal peptide" evidence="2">
    <location>
        <begin position="1"/>
        <end position="26"/>
    </location>
</feature>
<feature type="region of interest" description="Disordered" evidence="1">
    <location>
        <begin position="90"/>
        <end position="115"/>
    </location>
</feature>
<feature type="compositionally biased region" description="Basic residues" evidence="1">
    <location>
        <begin position="179"/>
        <end position="189"/>
    </location>
</feature>
<dbReference type="EMBL" id="LAVV01003888">
    <property type="protein sequence ID" value="KNZ61841.1"/>
    <property type="molecule type" value="Genomic_DNA"/>
</dbReference>
<evidence type="ECO:0000313" key="3">
    <source>
        <dbReference type="EMBL" id="KNZ61841.1"/>
    </source>
</evidence>